<evidence type="ECO:0000313" key="2">
    <source>
        <dbReference type="EMBL" id="KAF5233261.1"/>
    </source>
</evidence>
<evidence type="ECO:0008006" key="4">
    <source>
        <dbReference type="Google" id="ProtNLM"/>
    </source>
</evidence>
<reference evidence="2 3" key="1">
    <citation type="journal article" date="2020" name="BMC Genomics">
        <title>Correction to: Identification and distribution of gene clusters required for synthesis of sphingolipid metabolism inhibitors in diverse species of the filamentous fungus Fusarium.</title>
        <authorList>
            <person name="Kim H.S."/>
            <person name="Lohmar J.M."/>
            <person name="Busman M."/>
            <person name="Brown D.W."/>
            <person name="Naumann T.A."/>
            <person name="Divon H.H."/>
            <person name="Lysoe E."/>
            <person name="Uhlig S."/>
            <person name="Proctor R.H."/>
        </authorList>
    </citation>
    <scope>NUCLEOTIDE SEQUENCE [LARGE SCALE GENOMIC DNA]</scope>
    <source>
        <strain evidence="2 3">NRRL 25214</strain>
    </source>
</reference>
<feature type="region of interest" description="Disordered" evidence="1">
    <location>
        <begin position="195"/>
        <end position="214"/>
    </location>
</feature>
<evidence type="ECO:0000313" key="3">
    <source>
        <dbReference type="Proteomes" id="UP000573603"/>
    </source>
</evidence>
<sequence length="293" mass="33215">MSNSIDQLVQDCTNGFGDLFRQLENPTISYITKIDEFVPWKTLISRFTRWSRNAGAEALNQRLEKNTRIKLQVIRLLSHIRRLLDDALAIIDGTQLPWDRIEEEEEDSQSLDISPETEIDQILAHIADAIDNLSYLNLALRRPFADGSRTDETSPFEPFDIQHVRSKYPEIDSAIAERLGKAISAKRQIFKYRQDNKSQGPTEQGSHNHPDNRTLTTQILGTFARVSLADSLPQDDKASESEPELSSETSCSPVEYTRASLNPELSYEATEGTPFRCVCCQEIIKVSSVIAWK</sequence>
<organism evidence="2 3">
    <name type="scientific">Fusarium anthophilum</name>
    <dbReference type="NCBI Taxonomy" id="48485"/>
    <lineage>
        <taxon>Eukaryota</taxon>
        <taxon>Fungi</taxon>
        <taxon>Dikarya</taxon>
        <taxon>Ascomycota</taxon>
        <taxon>Pezizomycotina</taxon>
        <taxon>Sordariomycetes</taxon>
        <taxon>Hypocreomycetidae</taxon>
        <taxon>Hypocreales</taxon>
        <taxon>Nectriaceae</taxon>
        <taxon>Fusarium</taxon>
        <taxon>Fusarium fujikuroi species complex</taxon>
    </lineage>
</organism>
<dbReference type="EMBL" id="JABEVY010000418">
    <property type="protein sequence ID" value="KAF5233261.1"/>
    <property type="molecule type" value="Genomic_DNA"/>
</dbReference>
<comment type="caution">
    <text evidence="2">The sequence shown here is derived from an EMBL/GenBank/DDBJ whole genome shotgun (WGS) entry which is preliminary data.</text>
</comment>
<dbReference type="AlphaFoldDB" id="A0A8H4YSB9"/>
<dbReference type="Proteomes" id="UP000573603">
    <property type="component" value="Unassembled WGS sequence"/>
</dbReference>
<evidence type="ECO:0000256" key="1">
    <source>
        <dbReference type="SAM" id="MobiDB-lite"/>
    </source>
</evidence>
<protein>
    <recommendedName>
        <fullName evidence="4">Prion-inhibition and propagation HeLo domain-containing protein</fullName>
    </recommendedName>
</protein>
<dbReference type="PANTHER" id="PTHR35391">
    <property type="entry name" value="C2H2-TYPE DOMAIN-CONTAINING PROTEIN-RELATED"/>
    <property type="match status" value="1"/>
</dbReference>
<accession>A0A8H4YSB9</accession>
<keyword evidence="3" id="KW-1185">Reference proteome</keyword>
<gene>
    <name evidence="2" type="ORF">FANTH_12627</name>
</gene>
<proteinExistence type="predicted"/>
<feature type="region of interest" description="Disordered" evidence="1">
    <location>
        <begin position="232"/>
        <end position="253"/>
    </location>
</feature>
<dbReference type="PANTHER" id="PTHR35391:SF5">
    <property type="entry name" value="DUF6590 DOMAIN-CONTAINING PROTEIN"/>
    <property type="match status" value="1"/>
</dbReference>
<name>A0A8H4YSB9_9HYPO</name>